<feature type="disulfide bond" description="Redox-active" evidence="14">
    <location>
        <begin position="51"/>
        <end position="56"/>
    </location>
</feature>
<feature type="binding site" evidence="13">
    <location>
        <position position="125"/>
    </location>
    <ligand>
        <name>FAD</name>
        <dbReference type="ChEBI" id="CHEBI:57692"/>
    </ligand>
</feature>
<dbReference type="PRINTS" id="PR00411">
    <property type="entry name" value="PNDRDTASEI"/>
</dbReference>
<comment type="subcellular location">
    <subcellularLocation>
        <location evidence="16">Cytoplasm</location>
    </subcellularLocation>
</comment>
<dbReference type="InterPro" id="IPR012999">
    <property type="entry name" value="Pyr_OxRdtase_I_AS"/>
</dbReference>
<name>A0A8S0W0H1_CYCAE</name>
<dbReference type="InterPro" id="IPR023753">
    <property type="entry name" value="FAD/NAD-binding_dom"/>
</dbReference>
<feature type="domain" description="Pyridine nucleotide-disulphide oxidoreductase dimerisation" evidence="17">
    <location>
        <begin position="362"/>
        <end position="474"/>
    </location>
</feature>
<keyword evidence="13" id="KW-0547">Nucleotide-binding</keyword>
<dbReference type="PIRSF" id="PIRSF000350">
    <property type="entry name" value="Mercury_reductase_MerA"/>
    <property type="match status" value="1"/>
</dbReference>
<dbReference type="PRINTS" id="PR00368">
    <property type="entry name" value="FADPNR"/>
</dbReference>
<comment type="caution">
    <text evidence="19">The sequence shown here is derived from an EMBL/GenBank/DDBJ whole genome shotgun (WGS) entry which is preliminary data.</text>
</comment>
<evidence type="ECO:0000256" key="12">
    <source>
        <dbReference type="PIRSR" id="PIRSR000350-2"/>
    </source>
</evidence>
<dbReference type="GO" id="GO:0005829">
    <property type="term" value="C:cytosol"/>
    <property type="evidence" value="ECO:0007669"/>
    <property type="project" value="TreeGrafter"/>
</dbReference>
<dbReference type="InterPro" id="IPR001100">
    <property type="entry name" value="Pyr_nuc-diS_OxRdtase"/>
</dbReference>
<keyword evidence="20" id="KW-1185">Reference proteome</keyword>
<dbReference type="GO" id="GO:0005739">
    <property type="term" value="C:mitochondrion"/>
    <property type="evidence" value="ECO:0007669"/>
    <property type="project" value="TreeGrafter"/>
</dbReference>
<dbReference type="EMBL" id="CACVBS010000048">
    <property type="protein sequence ID" value="CAA7265325.1"/>
    <property type="molecule type" value="Genomic_DNA"/>
</dbReference>
<evidence type="ECO:0000256" key="3">
    <source>
        <dbReference type="ARBA" id="ARBA00012607"/>
    </source>
</evidence>
<organism evidence="19 20">
    <name type="scientific">Cyclocybe aegerita</name>
    <name type="common">Black poplar mushroom</name>
    <name type="synonym">Agrocybe aegerita</name>
    <dbReference type="NCBI Taxonomy" id="1973307"/>
    <lineage>
        <taxon>Eukaryota</taxon>
        <taxon>Fungi</taxon>
        <taxon>Dikarya</taxon>
        <taxon>Basidiomycota</taxon>
        <taxon>Agaricomycotina</taxon>
        <taxon>Agaricomycetes</taxon>
        <taxon>Agaricomycetidae</taxon>
        <taxon>Agaricales</taxon>
        <taxon>Agaricineae</taxon>
        <taxon>Bolbitiaceae</taxon>
        <taxon>Cyclocybe</taxon>
    </lineage>
</organism>
<protein>
    <recommendedName>
        <fullName evidence="4 16">Glutathione reductase</fullName>
        <ecNumber evidence="3 16">1.8.1.7</ecNumber>
    </recommendedName>
</protein>
<evidence type="ECO:0000256" key="5">
    <source>
        <dbReference type="ARBA" id="ARBA00022630"/>
    </source>
</evidence>
<evidence type="ECO:0000256" key="11">
    <source>
        <dbReference type="ARBA" id="ARBA00056905"/>
    </source>
</evidence>
<keyword evidence="9 15" id="KW-0676">Redox-active center</keyword>
<evidence type="ECO:0000256" key="13">
    <source>
        <dbReference type="PIRSR" id="PIRSR000350-3"/>
    </source>
</evidence>
<evidence type="ECO:0000256" key="4">
    <source>
        <dbReference type="ARBA" id="ARBA00017111"/>
    </source>
</evidence>
<keyword evidence="8" id="KW-1015">Disulfide bond</keyword>
<dbReference type="Pfam" id="PF07992">
    <property type="entry name" value="Pyr_redox_2"/>
    <property type="match status" value="1"/>
</dbReference>
<evidence type="ECO:0000256" key="6">
    <source>
        <dbReference type="ARBA" id="ARBA00022827"/>
    </source>
</evidence>
<feature type="binding site" evidence="13">
    <location>
        <position position="60"/>
    </location>
    <ligand>
        <name>FAD</name>
        <dbReference type="ChEBI" id="CHEBI:57692"/>
    </ligand>
</feature>
<evidence type="ECO:0000256" key="7">
    <source>
        <dbReference type="ARBA" id="ARBA00023002"/>
    </source>
</evidence>
<evidence type="ECO:0000256" key="15">
    <source>
        <dbReference type="RuleBase" id="RU003691"/>
    </source>
</evidence>
<dbReference type="InterPro" id="IPR036188">
    <property type="entry name" value="FAD/NAD-bd_sf"/>
</dbReference>
<keyword evidence="13" id="KW-0520">NAD</keyword>
<dbReference type="SUPFAM" id="SSF55424">
    <property type="entry name" value="FAD/NAD-linked reductases, dimerisation (C-terminal) domain"/>
    <property type="match status" value="1"/>
</dbReference>
<dbReference type="NCBIfam" id="TIGR01421">
    <property type="entry name" value="gluta_reduc_1"/>
    <property type="match status" value="1"/>
</dbReference>
<dbReference type="GO" id="GO:0034599">
    <property type="term" value="P:cellular response to oxidative stress"/>
    <property type="evidence" value="ECO:0007669"/>
    <property type="project" value="TreeGrafter"/>
</dbReference>
<dbReference type="InterPro" id="IPR006322">
    <property type="entry name" value="Glutathione_Rdtase_euk/bac"/>
</dbReference>
<evidence type="ECO:0000313" key="20">
    <source>
        <dbReference type="Proteomes" id="UP000467700"/>
    </source>
</evidence>
<dbReference type="FunFam" id="3.50.50.60:FF:000235">
    <property type="entry name" value="Glutathione reductase"/>
    <property type="match status" value="1"/>
</dbReference>
<keyword evidence="6 13" id="KW-0274">FAD</keyword>
<evidence type="ECO:0000256" key="10">
    <source>
        <dbReference type="ARBA" id="ARBA00049142"/>
    </source>
</evidence>
<dbReference type="PROSITE" id="PS00076">
    <property type="entry name" value="PYRIDINE_REDOX_1"/>
    <property type="match status" value="1"/>
</dbReference>
<dbReference type="SUPFAM" id="SSF51905">
    <property type="entry name" value="FAD/NAD(P)-binding domain"/>
    <property type="match status" value="1"/>
</dbReference>
<evidence type="ECO:0000259" key="17">
    <source>
        <dbReference type="Pfam" id="PF02852"/>
    </source>
</evidence>
<comment type="subunit">
    <text evidence="2">Homodimer.</text>
</comment>
<dbReference type="InterPro" id="IPR046952">
    <property type="entry name" value="GSHR/TRXR-like"/>
</dbReference>
<evidence type="ECO:0000256" key="14">
    <source>
        <dbReference type="PIRSR" id="PIRSR000350-4"/>
    </source>
</evidence>
<dbReference type="Gene3D" id="3.50.50.60">
    <property type="entry name" value="FAD/NAD(P)-binding domain"/>
    <property type="match status" value="2"/>
</dbReference>
<feature type="domain" description="FAD/NAD(P)-binding" evidence="18">
    <location>
        <begin position="13"/>
        <end position="339"/>
    </location>
</feature>
<dbReference type="PANTHER" id="PTHR42737:SF2">
    <property type="entry name" value="GLUTATHIONE REDUCTASE"/>
    <property type="match status" value="1"/>
</dbReference>
<dbReference type="AlphaFoldDB" id="A0A8S0W0H1"/>
<dbReference type="FunFam" id="3.30.390.30:FF:000003">
    <property type="entry name" value="Glutathione reductase"/>
    <property type="match status" value="1"/>
</dbReference>
<dbReference type="Gene3D" id="3.30.390.30">
    <property type="match status" value="1"/>
</dbReference>
<keyword evidence="16" id="KW-0963">Cytoplasm</keyword>
<evidence type="ECO:0000256" key="8">
    <source>
        <dbReference type="ARBA" id="ARBA00023157"/>
    </source>
</evidence>
<feature type="binding site" evidence="13">
    <location>
        <begin position="193"/>
        <end position="200"/>
    </location>
    <ligand>
        <name>NAD(+)</name>
        <dbReference type="ChEBI" id="CHEBI:57540"/>
    </ligand>
</feature>
<dbReference type="GO" id="GO:0004362">
    <property type="term" value="F:glutathione-disulfide reductase (NADPH) activity"/>
    <property type="evidence" value="ECO:0007669"/>
    <property type="project" value="UniProtKB-EC"/>
</dbReference>
<comment type="catalytic activity">
    <reaction evidence="10 16">
        <text>2 glutathione + NADP(+) = glutathione disulfide + NADPH + H(+)</text>
        <dbReference type="Rhea" id="RHEA:11740"/>
        <dbReference type="ChEBI" id="CHEBI:15378"/>
        <dbReference type="ChEBI" id="CHEBI:57783"/>
        <dbReference type="ChEBI" id="CHEBI:57925"/>
        <dbReference type="ChEBI" id="CHEBI:58297"/>
        <dbReference type="ChEBI" id="CHEBI:58349"/>
        <dbReference type="EC" id="1.8.1.7"/>
    </reaction>
</comment>
<feature type="binding site" evidence="13">
    <location>
        <position position="283"/>
    </location>
    <ligand>
        <name>NAD(+)</name>
        <dbReference type="ChEBI" id="CHEBI:57540"/>
    </ligand>
</feature>
<comment type="similarity">
    <text evidence="1 15">Belongs to the class-I pyridine nucleotide-disulfide oxidoreductase family.</text>
</comment>
<feature type="active site" description="Proton acceptor" evidence="12">
    <location>
        <position position="464"/>
    </location>
</feature>
<keyword evidence="5 15" id="KW-0285">Flavoprotein</keyword>
<feature type="binding site" evidence="13">
    <location>
        <position position="324"/>
    </location>
    <ligand>
        <name>FAD</name>
        <dbReference type="ChEBI" id="CHEBI:57692"/>
    </ligand>
</feature>
<dbReference type="PANTHER" id="PTHR42737">
    <property type="entry name" value="GLUTATHIONE REDUCTASE"/>
    <property type="match status" value="1"/>
</dbReference>
<dbReference type="OrthoDB" id="5956163at2759"/>
<keyword evidence="7 15" id="KW-0560">Oxidoreductase</keyword>
<gene>
    <name evidence="19" type="ORF">AAE3_LOCUS7672</name>
</gene>
<dbReference type="InterPro" id="IPR016156">
    <property type="entry name" value="FAD/NAD-linked_Rdtase_dimer_sf"/>
</dbReference>
<evidence type="ECO:0000256" key="1">
    <source>
        <dbReference type="ARBA" id="ARBA00007532"/>
    </source>
</evidence>
<dbReference type="EC" id="1.8.1.7" evidence="3 16"/>
<dbReference type="InterPro" id="IPR004099">
    <property type="entry name" value="Pyr_nucl-diS_OxRdtase_dimer"/>
</dbReference>
<evidence type="ECO:0000256" key="9">
    <source>
        <dbReference type="ARBA" id="ARBA00023284"/>
    </source>
</evidence>
<evidence type="ECO:0000313" key="19">
    <source>
        <dbReference type="EMBL" id="CAA7265325.1"/>
    </source>
</evidence>
<keyword evidence="16" id="KW-0521">NADP</keyword>
<proteinExistence type="inferred from homology"/>
<dbReference type="Pfam" id="PF02852">
    <property type="entry name" value="Pyr_redox_dim"/>
    <property type="match status" value="1"/>
</dbReference>
<dbReference type="NCBIfam" id="NF004776">
    <property type="entry name" value="PRK06116.1"/>
    <property type="match status" value="1"/>
</dbReference>
<dbReference type="Proteomes" id="UP000467700">
    <property type="component" value="Unassembled WGS sequence"/>
</dbReference>
<dbReference type="GO" id="GO:0006749">
    <property type="term" value="P:glutathione metabolic process"/>
    <property type="evidence" value="ECO:0007669"/>
    <property type="project" value="InterPro"/>
</dbReference>
<evidence type="ECO:0000256" key="16">
    <source>
        <dbReference type="RuleBase" id="RU365016"/>
    </source>
</evidence>
<evidence type="ECO:0000256" key="2">
    <source>
        <dbReference type="ARBA" id="ARBA00011738"/>
    </source>
</evidence>
<comment type="cofactor">
    <cofactor evidence="13">
        <name>FAD</name>
        <dbReference type="ChEBI" id="CHEBI:57692"/>
    </cofactor>
    <text evidence="13">Binds 1 FAD per subunit.</text>
</comment>
<dbReference type="GO" id="GO:0050660">
    <property type="term" value="F:flavin adenine dinucleotide binding"/>
    <property type="evidence" value="ECO:0007669"/>
    <property type="project" value="InterPro"/>
</dbReference>
<evidence type="ECO:0000259" key="18">
    <source>
        <dbReference type="Pfam" id="PF07992"/>
    </source>
</evidence>
<comment type="function">
    <text evidence="11 16">Catalyzes the reduction of glutathione disulfide (GSSG) to reduced glutathione (GSH). Constitutes the major mechanism to maintain a high GSH:GSSG ratio in the cytosol.</text>
</comment>
<dbReference type="GO" id="GO:0045454">
    <property type="term" value="P:cell redox homeostasis"/>
    <property type="evidence" value="ECO:0007669"/>
    <property type="project" value="InterPro"/>
</dbReference>
<accession>A0A8S0W0H1</accession>
<sequence>MPPIYDKPTREEYDYIVIGGGSGGSGTARRAASYGKTVALVELTSKPGGTCVNVGCVPKKIMWHAADLQDKISHHTKGYKFHGVENAKFDWKSFKPQRDEYIKRLNGIYASNWDREGIELHQGFGSFISPTEVQVTLPDNKGTYTLKSKNICVAVGGHPNIPSEEEVPGASLGITSDGFFELAEQPKRVALVGAGYIAVELAGIFNALGTETHLLIRGDGVLRTFDPAIQETITPWIEKTGVRLHKQRHVTRIEQPGGKGTPLVVHTQEGEKLEVDVLLWAIGRKASTAGMGLEKIGVQLDDRGDVVVDEYQNSNVPGITAIGDAQGKWLLTPVAVAAGRRLSNRLFGGEKFKEDKLSYENIPTVVFSHPPIGTVGMTEPEAREKYGDDAVKIYKTSFRALYFSMIEEEHKEPTMYKLVVVGPEERVVGVHILGQGSDEVMQGFGVAVKMGARKQDLDDTVAIHPTSGEELVTLR</sequence>
<dbReference type="GO" id="GO:0050661">
    <property type="term" value="F:NADP binding"/>
    <property type="evidence" value="ECO:0007669"/>
    <property type="project" value="InterPro"/>
</dbReference>
<reference evidence="19 20" key="1">
    <citation type="submission" date="2020-01" db="EMBL/GenBank/DDBJ databases">
        <authorList>
            <person name="Gupta K D."/>
        </authorList>
    </citation>
    <scope>NUCLEOTIDE SEQUENCE [LARGE SCALE GENOMIC DNA]</scope>
</reference>